<keyword evidence="11" id="KW-1185">Reference proteome</keyword>
<reference evidence="10 11" key="1">
    <citation type="journal article" date="2024" name="G3 (Bethesda)">
        <title>A hybrid genome assembly of the endangered aye-aye (Daubentonia madagascariensis).</title>
        <authorList>
            <person name="Versoza C.J."/>
            <person name="Pfeifer S.P."/>
        </authorList>
    </citation>
    <scope>NUCLEOTIDE SEQUENCE [LARGE SCALE GENOMIC DNA]</scope>
    <source>
        <strain evidence="10">6821</strain>
    </source>
</reference>
<dbReference type="SMART" id="SM00055">
    <property type="entry name" value="FCH"/>
    <property type="match status" value="1"/>
</dbReference>
<comment type="caution">
    <text evidence="10">The sequence shown here is derived from an EMBL/GenBank/DDBJ whole genome shotgun (WGS) entry which is preliminary data.</text>
</comment>
<dbReference type="InterPro" id="IPR001060">
    <property type="entry name" value="FCH_dom"/>
</dbReference>
<protein>
    <submittedName>
        <fullName evidence="10">Rho GTPase-activating protein 4 isoform 1</fullName>
    </submittedName>
</protein>
<organism evidence="10 11">
    <name type="scientific">Daubentonia madagascariensis</name>
    <name type="common">Aye-aye</name>
    <name type="synonym">Sciurus madagascariensis</name>
    <dbReference type="NCBI Taxonomy" id="31869"/>
    <lineage>
        <taxon>Eukaryota</taxon>
        <taxon>Metazoa</taxon>
        <taxon>Chordata</taxon>
        <taxon>Craniata</taxon>
        <taxon>Vertebrata</taxon>
        <taxon>Euteleostomi</taxon>
        <taxon>Mammalia</taxon>
        <taxon>Eutheria</taxon>
        <taxon>Euarchontoglires</taxon>
        <taxon>Primates</taxon>
        <taxon>Strepsirrhini</taxon>
        <taxon>Chiromyiformes</taxon>
        <taxon>Daubentoniidae</taxon>
        <taxon>Daubentonia</taxon>
    </lineage>
</organism>
<dbReference type="InterPro" id="IPR035678">
    <property type="entry name" value="srGAP4_SH3"/>
</dbReference>
<dbReference type="PROSITE" id="PS50238">
    <property type="entry name" value="RHOGAP"/>
    <property type="match status" value="1"/>
</dbReference>
<dbReference type="Gene3D" id="1.20.1270.60">
    <property type="entry name" value="Arfaptin homology (AH) domain/BAR domain"/>
    <property type="match status" value="1"/>
</dbReference>
<dbReference type="PROSITE" id="PS51741">
    <property type="entry name" value="F_BAR"/>
    <property type="match status" value="1"/>
</dbReference>
<dbReference type="PROSITE" id="PS50002">
    <property type="entry name" value="SH3"/>
    <property type="match status" value="1"/>
</dbReference>
<evidence type="ECO:0000256" key="5">
    <source>
        <dbReference type="PROSITE-ProRule" id="PRU01077"/>
    </source>
</evidence>
<name>A0ABD2DMH2_DAUMA</name>
<dbReference type="Gene3D" id="1.10.555.10">
    <property type="entry name" value="Rho GTPase activation protein"/>
    <property type="match status" value="1"/>
</dbReference>
<dbReference type="Pfam" id="PF00611">
    <property type="entry name" value="FCH"/>
    <property type="match status" value="1"/>
</dbReference>
<dbReference type="InterPro" id="IPR027267">
    <property type="entry name" value="AH/BAR_dom_sf"/>
</dbReference>
<dbReference type="InterPro" id="IPR000198">
    <property type="entry name" value="RhoGAP_dom"/>
</dbReference>
<feature type="region of interest" description="Disordered" evidence="6">
    <location>
        <begin position="186"/>
        <end position="221"/>
    </location>
</feature>
<accession>A0ABD2DMH2</accession>
<evidence type="ECO:0000256" key="4">
    <source>
        <dbReference type="PROSITE-ProRule" id="PRU00192"/>
    </source>
</evidence>
<feature type="compositionally biased region" description="Low complexity" evidence="6">
    <location>
        <begin position="201"/>
        <end position="211"/>
    </location>
</feature>
<dbReference type="SUPFAM" id="SSF50044">
    <property type="entry name" value="SH3-domain"/>
    <property type="match status" value="1"/>
</dbReference>
<feature type="domain" description="Rho-GAP" evidence="8">
    <location>
        <begin position="499"/>
        <end position="687"/>
    </location>
</feature>
<dbReference type="SUPFAM" id="SSF103657">
    <property type="entry name" value="BAR/IMD domain-like"/>
    <property type="match status" value="1"/>
</dbReference>
<dbReference type="SMART" id="SM00324">
    <property type="entry name" value="RhoGAP"/>
    <property type="match status" value="1"/>
</dbReference>
<dbReference type="SUPFAM" id="SSF48350">
    <property type="entry name" value="GTPase activation domain, GAP"/>
    <property type="match status" value="1"/>
</dbReference>
<evidence type="ECO:0000259" key="8">
    <source>
        <dbReference type="PROSITE" id="PS50238"/>
    </source>
</evidence>
<evidence type="ECO:0000313" key="11">
    <source>
        <dbReference type="Proteomes" id="UP001610411"/>
    </source>
</evidence>
<gene>
    <name evidence="10" type="ORF">WCI35_023605</name>
</gene>
<dbReference type="FunFam" id="1.10.555.10:FF:000010">
    <property type="entry name" value="SLIT-ROBO Rho GTPase-activating protein 1 isoform 2"/>
    <property type="match status" value="1"/>
</dbReference>
<dbReference type="CDD" id="cd11956">
    <property type="entry name" value="SH3_srGAP4"/>
    <property type="match status" value="1"/>
</dbReference>
<dbReference type="Gene3D" id="2.30.30.40">
    <property type="entry name" value="SH3 Domains"/>
    <property type="match status" value="1"/>
</dbReference>
<dbReference type="InterPro" id="IPR008936">
    <property type="entry name" value="Rho_GTPase_activation_prot"/>
</dbReference>
<feature type="compositionally biased region" description="Low complexity" evidence="6">
    <location>
        <begin position="907"/>
        <end position="924"/>
    </location>
</feature>
<evidence type="ECO:0000256" key="3">
    <source>
        <dbReference type="ARBA" id="ARBA00023054"/>
    </source>
</evidence>
<evidence type="ECO:0000256" key="1">
    <source>
        <dbReference type="ARBA" id="ARBA00022443"/>
    </source>
</evidence>
<dbReference type="Proteomes" id="UP001610411">
    <property type="component" value="Unassembled WGS sequence"/>
</dbReference>
<proteinExistence type="predicted"/>
<dbReference type="InterPro" id="IPR036028">
    <property type="entry name" value="SH3-like_dom_sf"/>
</dbReference>
<feature type="compositionally biased region" description="Low complexity" evidence="6">
    <location>
        <begin position="408"/>
        <end position="426"/>
    </location>
</feature>
<dbReference type="SMART" id="SM00326">
    <property type="entry name" value="SH3"/>
    <property type="match status" value="1"/>
</dbReference>
<dbReference type="InterPro" id="IPR031160">
    <property type="entry name" value="F_BAR_dom"/>
</dbReference>
<dbReference type="InterPro" id="IPR051627">
    <property type="entry name" value="SLIT-ROBO_RhoGAP"/>
</dbReference>
<feature type="domain" description="SH3" evidence="7">
    <location>
        <begin position="738"/>
        <end position="797"/>
    </location>
</feature>
<dbReference type="FunFam" id="2.30.30.40:FF:000404">
    <property type="entry name" value="Rho GTPase-activating protein 4"/>
    <property type="match status" value="1"/>
</dbReference>
<dbReference type="GO" id="GO:0005096">
    <property type="term" value="F:GTPase activator activity"/>
    <property type="evidence" value="ECO:0007669"/>
    <property type="project" value="UniProtKB-KW"/>
</dbReference>
<evidence type="ECO:0000256" key="2">
    <source>
        <dbReference type="ARBA" id="ARBA00022468"/>
    </source>
</evidence>
<feature type="region of interest" description="Disordered" evidence="6">
    <location>
        <begin position="403"/>
        <end position="437"/>
    </location>
</feature>
<keyword evidence="3 5" id="KW-0175">Coiled coil</keyword>
<dbReference type="Pfam" id="PF00018">
    <property type="entry name" value="SH3_1"/>
    <property type="match status" value="1"/>
</dbReference>
<feature type="compositionally biased region" description="Basic and acidic residues" evidence="6">
    <location>
        <begin position="186"/>
        <end position="197"/>
    </location>
</feature>
<evidence type="ECO:0000259" key="9">
    <source>
        <dbReference type="PROSITE" id="PS51741"/>
    </source>
</evidence>
<dbReference type="CDD" id="cd07656">
    <property type="entry name" value="F-BAR_srGAP"/>
    <property type="match status" value="1"/>
</dbReference>
<evidence type="ECO:0000256" key="6">
    <source>
        <dbReference type="SAM" id="MobiDB-lite"/>
    </source>
</evidence>
<dbReference type="PANTHER" id="PTHR14166">
    <property type="entry name" value="SLIT-ROBO RHO GTPASE ACTIVATING PROTEIN"/>
    <property type="match status" value="1"/>
</dbReference>
<feature type="region of interest" description="Disordered" evidence="6">
    <location>
        <begin position="465"/>
        <end position="490"/>
    </location>
</feature>
<feature type="domain" description="F-BAR" evidence="9">
    <location>
        <begin position="19"/>
        <end position="318"/>
    </location>
</feature>
<dbReference type="AlphaFoldDB" id="A0ABD2DMH2"/>
<sequence>MAAHGKLRRERGLQAEYETQVKEMRWQLSEQLRCLELQGELRRELLQELAEFMRRRAEVELEYSRGLDKLAERFSSRGGRLGGSSREQQSFRKEPSLLSPLHCWAVLLQQTRQQSRESAALSEVLAGPLAQRLSHITEDVGRIVKKSKDLEQQLQDELMEVVSELQTAKKTYQVYHTESMNAEAKLREAERQEEKRAGRSAPTATAATTEAGPLRKSSLKKGGRLVEKRQAKFLEHKLKCTKARNEYLLSLASVNAAVSNYYLHDVLDLMDCCDTGFHLALGQVLRSYMAAESRTQASQRQGLSSLEEALEALDPPGDKAKVLEVHATAFCPPLRFDYQPHEGDEVAEIQVEMELRDEILPRAQNIQSRLDRQTIETEEVNKTLKATLQALLEVVASDDGDVLDSFQTSPSTESLKSTSSDPGTRQAGRRRGQQQETETFYVTKLQEYLSGRSILAKLQAKHEKLQEAIQRGPSTHRENSRRAATPRPSSQYNQRLFGGDMEKFIQSSGQPVPLVVESCIRFINLNGLQHEGIFRVSGAQPRVSEIRDAFERGEDPLVEGCTAHDLDSVAGVLKLYFRSLESPLFPPDLFGELLASSELEAMAERVEHVSRLLARLPASVLVVLRYLFTFLSHLAQYSDENMMDPYNLAVCFGPTLLPVPAGQDPVALQGRVNQLVQTLIVQPARVFPPPTVLPGPVYEKCMAPPSTSCLGDAQLESLAGENEPELEAETTTQEDDLEGVVEAVACFAYTGRTAQELTFQRGDVLRLHERASSDWWRGEHAGTRGLIPHKYIMLSAGAEKQVAGPGPQATGELVSSSEGLLALEFIHRPEPCTLPETVGPSVQRRHCLVPASPEQHVEVDKALAQNMDSVFKELLGKTAVCQGLRPSSATSPSLGPRSRLGRNKVFSRGPGAPASPSASHAQGPDSTLKPH</sequence>
<evidence type="ECO:0000313" key="10">
    <source>
        <dbReference type="EMBL" id="KAL2767987.1"/>
    </source>
</evidence>
<keyword evidence="2" id="KW-0343">GTPase activation</keyword>
<dbReference type="InterPro" id="IPR001452">
    <property type="entry name" value="SH3_domain"/>
</dbReference>
<evidence type="ECO:0000259" key="7">
    <source>
        <dbReference type="PROSITE" id="PS50002"/>
    </source>
</evidence>
<feature type="region of interest" description="Disordered" evidence="6">
    <location>
        <begin position="883"/>
        <end position="931"/>
    </location>
</feature>
<dbReference type="Pfam" id="PF00620">
    <property type="entry name" value="RhoGAP"/>
    <property type="match status" value="1"/>
</dbReference>
<keyword evidence="1 4" id="KW-0728">SH3 domain</keyword>
<dbReference type="EMBL" id="JBFSEQ010000009">
    <property type="protein sequence ID" value="KAL2767987.1"/>
    <property type="molecule type" value="Genomic_DNA"/>
</dbReference>